<evidence type="ECO:0000256" key="1">
    <source>
        <dbReference type="ARBA" id="ARBA00023157"/>
    </source>
</evidence>
<dbReference type="AlphaFoldDB" id="A0AAJ6YP98"/>
<proteinExistence type="predicted"/>
<dbReference type="GeneID" id="105365268"/>
<dbReference type="SUPFAM" id="SSF49854">
    <property type="entry name" value="Spermadhesin, CUB domain"/>
    <property type="match status" value="1"/>
</dbReference>
<dbReference type="RefSeq" id="XP_011501685.1">
    <property type="nucleotide sequence ID" value="XM_011503383.1"/>
</dbReference>
<evidence type="ECO:0000259" key="5">
    <source>
        <dbReference type="PROSITE" id="PS01180"/>
    </source>
</evidence>
<dbReference type="InterPro" id="IPR058698">
    <property type="entry name" value="CUB_metazoa"/>
</dbReference>
<dbReference type="Pfam" id="PF26080">
    <property type="entry name" value="CUB_animal"/>
    <property type="match status" value="1"/>
</dbReference>
<dbReference type="PROSITE" id="PS01180">
    <property type="entry name" value="CUB"/>
    <property type="match status" value="1"/>
</dbReference>
<name>A0AAJ6YP98_9HYME</name>
<keyword evidence="4" id="KW-0732">Signal</keyword>
<organism evidence="6 7">
    <name type="scientific">Ceratosolen solmsi marchali</name>
    <dbReference type="NCBI Taxonomy" id="326594"/>
    <lineage>
        <taxon>Eukaryota</taxon>
        <taxon>Metazoa</taxon>
        <taxon>Ecdysozoa</taxon>
        <taxon>Arthropoda</taxon>
        <taxon>Hexapoda</taxon>
        <taxon>Insecta</taxon>
        <taxon>Pterygota</taxon>
        <taxon>Neoptera</taxon>
        <taxon>Endopterygota</taxon>
        <taxon>Hymenoptera</taxon>
        <taxon>Apocrita</taxon>
        <taxon>Proctotrupomorpha</taxon>
        <taxon>Chalcidoidea</taxon>
        <taxon>Agaonidae</taxon>
        <taxon>Agaoninae</taxon>
        <taxon>Ceratosolen</taxon>
    </lineage>
</organism>
<keyword evidence="6" id="KW-1185">Reference proteome</keyword>
<dbReference type="InterPro" id="IPR000859">
    <property type="entry name" value="CUB_dom"/>
</dbReference>
<evidence type="ECO:0000313" key="7">
    <source>
        <dbReference type="RefSeq" id="XP_011501685.1"/>
    </source>
</evidence>
<gene>
    <name evidence="7" type="primary">LOC105365268</name>
</gene>
<feature type="signal peptide" evidence="4">
    <location>
        <begin position="1"/>
        <end position="17"/>
    </location>
</feature>
<evidence type="ECO:0000256" key="4">
    <source>
        <dbReference type="SAM" id="SignalP"/>
    </source>
</evidence>
<feature type="domain" description="CUB" evidence="5">
    <location>
        <begin position="205"/>
        <end position="323"/>
    </location>
</feature>
<keyword evidence="1 2" id="KW-1015">Disulfide bond</keyword>
<dbReference type="Proteomes" id="UP000695007">
    <property type="component" value="Unplaced"/>
</dbReference>
<comment type="caution">
    <text evidence="2">Lacks conserved residue(s) required for the propagation of feature annotation.</text>
</comment>
<protein>
    <submittedName>
        <fullName evidence="7">Uncharacterized protein LOC105365268</fullName>
    </submittedName>
</protein>
<evidence type="ECO:0000313" key="6">
    <source>
        <dbReference type="Proteomes" id="UP000695007"/>
    </source>
</evidence>
<feature type="region of interest" description="Disordered" evidence="3">
    <location>
        <begin position="50"/>
        <end position="76"/>
    </location>
</feature>
<dbReference type="Gene3D" id="2.60.120.290">
    <property type="entry name" value="Spermadhesin, CUB domain"/>
    <property type="match status" value="1"/>
</dbReference>
<feature type="disulfide bond" evidence="2">
    <location>
        <begin position="264"/>
        <end position="281"/>
    </location>
</feature>
<dbReference type="PANTHER" id="PTHR33236:SF6">
    <property type="entry name" value="CUB DOMAIN-CONTAINING PROTEIN"/>
    <property type="match status" value="1"/>
</dbReference>
<dbReference type="InterPro" id="IPR035914">
    <property type="entry name" value="Sperma_CUB_dom_sf"/>
</dbReference>
<evidence type="ECO:0000256" key="2">
    <source>
        <dbReference type="PROSITE-ProRule" id="PRU00059"/>
    </source>
</evidence>
<dbReference type="PANTHER" id="PTHR33236">
    <property type="entry name" value="INTRAFLAGELLAR TRANSPORT PROTEIN 122 FAMILY PROTEIN-RELATED"/>
    <property type="match status" value="1"/>
</dbReference>
<reference evidence="7" key="1">
    <citation type="submission" date="2025-08" db="UniProtKB">
        <authorList>
            <consortium name="RefSeq"/>
        </authorList>
    </citation>
    <scope>IDENTIFICATION</scope>
</reference>
<sequence length="510" mass="56581">MLSRAFLLLVLWSTIHAERQSDRDRNRHGRLPDSQKFFWQTSDKRIPYESKNVQQPSRSKVTPSLPERSPNRDQRHWNASVSVNINGLFDITVKPKIEVSELYNHVLMASTCIFNNITTKLPHHIAILDNVRYVISHPCISYIADVCVVVLSLFTLVRFENNVCMGVSGENGTCISPAECAQRGGLSSGICASGYGVCCIVTVSCGQSTFDNNTYFVNPSYPSTFDGTDSCQLTIIKSHSDICQFRLDFVQFNVKGPETLNNLCTYDQFIVSGGNPISPICGNNNGNHMYIDVGTGPTNPVTLSFVTSGSGFDRSWRVRIAQIPCSSIFRAEEGCMQYYTGVSGQIKSFNYDPNIGLQLSNQDYSICIRMERNFCGIQYMTCDDGSKIANPMANAMSMQQMMRSSSFTLSGNTINGQYTAMTDRSCQNDWLMMPCAGNSGRLPSSQISCVDRICGGAFNTETSVNSTSIISTVKPFRLVFHTDGTEAPNDFGNRGFCLNYVQQPCTMKLR</sequence>
<dbReference type="Pfam" id="PF00431">
    <property type="entry name" value="CUB"/>
    <property type="match status" value="1"/>
</dbReference>
<feature type="compositionally biased region" description="Polar residues" evidence="3">
    <location>
        <begin position="51"/>
        <end position="62"/>
    </location>
</feature>
<feature type="chain" id="PRO_5042527770" evidence="4">
    <location>
        <begin position="18"/>
        <end position="510"/>
    </location>
</feature>
<evidence type="ECO:0000256" key="3">
    <source>
        <dbReference type="SAM" id="MobiDB-lite"/>
    </source>
</evidence>
<accession>A0AAJ6YP98</accession>
<dbReference type="KEGG" id="csol:105365268"/>